<proteinExistence type="predicted"/>
<sequence>MIKIKQTLFFTFLGLGLTYQQTSNETQTMIELIQSFTNFANSLNGTTLPYEAAEQIIPAISKFQEYVYDIALVNFIPQYNIDQSLINSMLEAINAAYQRSYPITNQQTPSIFNSLDQPECYTKYSEGDIMIYYGFNNYIKFATGEDSSGSEFASFCVSEPNFSHILDDFIGLIEGTGECDILAALFSGEPKSNIYTGWTDFKVDRSSYLVMYATLGIAMQTTCNYLNTSLDQSKIKDMNGKYTNQLVRMISRILEFNALAQQSVSQSLTLTLIQIMVDNPNLSLDTFTNGFNGFDLYSDLLLTIGLTYSSADERDFYSECWNCINVTLGRYRAVLTWLSFNTTTSLSSDLNLQQYLTENRNPQDIASAIRKNVGDCVSGVWIFNQSTPHSIESAFEDRIVSYQGEIYDIYVWGVQEDCLGRQSFRQSLY</sequence>
<dbReference type="InParanoid" id="A0A077ZPP6"/>
<name>A0A077ZPP6_STYLE</name>
<evidence type="ECO:0000313" key="2">
    <source>
        <dbReference type="EMBL" id="CDW71937.1"/>
    </source>
</evidence>
<evidence type="ECO:0000313" key="3">
    <source>
        <dbReference type="Proteomes" id="UP000039865"/>
    </source>
</evidence>
<reference evidence="2 3" key="1">
    <citation type="submission" date="2014-06" db="EMBL/GenBank/DDBJ databases">
        <authorList>
            <person name="Swart Estienne"/>
        </authorList>
    </citation>
    <scope>NUCLEOTIDE SEQUENCE [LARGE SCALE GENOMIC DNA]</scope>
    <source>
        <strain evidence="2 3">130c</strain>
    </source>
</reference>
<dbReference type="EMBL" id="CCKQ01000837">
    <property type="protein sequence ID" value="CDW71937.1"/>
    <property type="molecule type" value="Genomic_DNA"/>
</dbReference>
<feature type="chain" id="PRO_5001728843" evidence="1">
    <location>
        <begin position="21"/>
        <end position="429"/>
    </location>
</feature>
<protein>
    <submittedName>
        <fullName evidence="2">Uncharacterized protein</fullName>
    </submittedName>
</protein>
<organism evidence="2 3">
    <name type="scientific">Stylonychia lemnae</name>
    <name type="common">Ciliate</name>
    <dbReference type="NCBI Taxonomy" id="5949"/>
    <lineage>
        <taxon>Eukaryota</taxon>
        <taxon>Sar</taxon>
        <taxon>Alveolata</taxon>
        <taxon>Ciliophora</taxon>
        <taxon>Intramacronucleata</taxon>
        <taxon>Spirotrichea</taxon>
        <taxon>Stichotrichia</taxon>
        <taxon>Sporadotrichida</taxon>
        <taxon>Oxytrichidae</taxon>
        <taxon>Stylonychinae</taxon>
        <taxon>Stylonychia</taxon>
    </lineage>
</organism>
<dbReference type="AlphaFoldDB" id="A0A077ZPP6"/>
<evidence type="ECO:0000256" key="1">
    <source>
        <dbReference type="SAM" id="SignalP"/>
    </source>
</evidence>
<accession>A0A077ZPP6</accession>
<keyword evidence="1" id="KW-0732">Signal</keyword>
<gene>
    <name evidence="2" type="primary">Contig15817.g16859</name>
    <name evidence="2" type="ORF">STYLEM_888</name>
</gene>
<feature type="signal peptide" evidence="1">
    <location>
        <begin position="1"/>
        <end position="20"/>
    </location>
</feature>
<keyword evidence="3" id="KW-1185">Reference proteome</keyword>
<dbReference type="Proteomes" id="UP000039865">
    <property type="component" value="Unassembled WGS sequence"/>
</dbReference>